<evidence type="ECO:0000313" key="2">
    <source>
        <dbReference type="EMBL" id="MCF2947769.1"/>
    </source>
</evidence>
<organism evidence="2 3">
    <name type="scientific">Paraglaciecola algarum</name>
    <dbReference type="NCBI Taxonomy" id="3050085"/>
    <lineage>
        <taxon>Bacteria</taxon>
        <taxon>Pseudomonadati</taxon>
        <taxon>Pseudomonadota</taxon>
        <taxon>Gammaproteobacteria</taxon>
        <taxon>Alteromonadales</taxon>
        <taxon>Alteromonadaceae</taxon>
        <taxon>Paraglaciecola</taxon>
    </lineage>
</organism>
<sequence>MMTLQGKLVVCLLVLCISLPIHAHDMPVQSEINVSTSFELFNAVKKANKQGHVKIILSDGLYHITNTINITAPYVTLQSHSKDPNSVQLIGQGMRRTLNVSNLLRVAAAHFELDGITLQDTGNHLIQIAGEQNADFPVIKNCILKDAYEQILKVSYNRNTGIASDFGRIENCRFEYTKGIGPQYYIGGIDVHGGQDWVVKNNVFIGIASPGKKIAEHAVHFWNNTQNIKVVDNTIINCDRGIGFGMPNRPNFGGLIQNNLILHADNNHPNADTGIALEESQGTIVKDNRIFLMHSYRNAIEYRFKQTKNVVITNNKVNRLIKSRNGGSGKVYLNQQVKHLGDVLSSLEMKALNKLLKADL</sequence>
<dbReference type="Gene3D" id="2.160.20.10">
    <property type="entry name" value="Single-stranded right-handed beta-helix, Pectin lyase-like"/>
    <property type="match status" value="1"/>
</dbReference>
<dbReference type="RefSeq" id="WP_235311304.1">
    <property type="nucleotide sequence ID" value="NZ_JAKGAS010000003.1"/>
</dbReference>
<feature type="chain" id="PRO_5047489093" evidence="1">
    <location>
        <begin position="24"/>
        <end position="360"/>
    </location>
</feature>
<dbReference type="InterPro" id="IPR012334">
    <property type="entry name" value="Pectin_lyas_fold"/>
</dbReference>
<dbReference type="InterPro" id="IPR011050">
    <property type="entry name" value="Pectin_lyase_fold/virulence"/>
</dbReference>
<dbReference type="EMBL" id="JAKGAS010000003">
    <property type="protein sequence ID" value="MCF2947769.1"/>
    <property type="molecule type" value="Genomic_DNA"/>
</dbReference>
<evidence type="ECO:0000313" key="3">
    <source>
        <dbReference type="Proteomes" id="UP001521137"/>
    </source>
</evidence>
<protein>
    <submittedName>
        <fullName evidence="2">Right-handed parallel beta-helix repeat-containing protein</fullName>
    </submittedName>
</protein>
<proteinExistence type="predicted"/>
<dbReference type="InterPro" id="IPR006626">
    <property type="entry name" value="PbH1"/>
</dbReference>
<name>A0ABS9D7H6_9ALTE</name>
<accession>A0ABS9D7H6</accession>
<dbReference type="SUPFAM" id="SSF51126">
    <property type="entry name" value="Pectin lyase-like"/>
    <property type="match status" value="1"/>
</dbReference>
<comment type="caution">
    <text evidence="2">The sequence shown here is derived from an EMBL/GenBank/DDBJ whole genome shotgun (WGS) entry which is preliminary data.</text>
</comment>
<dbReference type="Proteomes" id="UP001521137">
    <property type="component" value="Unassembled WGS sequence"/>
</dbReference>
<keyword evidence="1" id="KW-0732">Signal</keyword>
<feature type="signal peptide" evidence="1">
    <location>
        <begin position="1"/>
        <end position="23"/>
    </location>
</feature>
<reference evidence="2 3" key="1">
    <citation type="submission" date="2022-01" db="EMBL/GenBank/DDBJ databases">
        <title>Paraglaciecola sp. G1-23.</title>
        <authorList>
            <person name="Jin M.S."/>
            <person name="Han D.M."/>
            <person name="Kim H.M."/>
            <person name="Jeon C.O."/>
        </authorList>
    </citation>
    <scope>NUCLEOTIDE SEQUENCE [LARGE SCALE GENOMIC DNA]</scope>
    <source>
        <strain evidence="2 3">G1-23</strain>
    </source>
</reference>
<gene>
    <name evidence="2" type="ORF">L0668_06605</name>
</gene>
<keyword evidence="3" id="KW-1185">Reference proteome</keyword>
<dbReference type="SMART" id="SM00710">
    <property type="entry name" value="PbH1"/>
    <property type="match status" value="4"/>
</dbReference>
<evidence type="ECO:0000256" key="1">
    <source>
        <dbReference type="SAM" id="SignalP"/>
    </source>
</evidence>